<organism evidence="7 8">
    <name type="scientific">Candidatus Rickettsiella viridis</name>
    <dbReference type="NCBI Taxonomy" id="676208"/>
    <lineage>
        <taxon>Bacteria</taxon>
        <taxon>Pseudomonadati</taxon>
        <taxon>Pseudomonadota</taxon>
        <taxon>Gammaproteobacteria</taxon>
        <taxon>Legionellales</taxon>
        <taxon>Coxiellaceae</taxon>
        <taxon>Rickettsiella</taxon>
    </lineage>
</organism>
<keyword evidence="8" id="KW-1185">Reference proteome</keyword>
<feature type="transmembrane region" description="Helical" evidence="6">
    <location>
        <begin position="165"/>
        <end position="183"/>
    </location>
</feature>
<dbReference type="Pfam" id="PF01040">
    <property type="entry name" value="UbiA"/>
    <property type="match status" value="1"/>
</dbReference>
<feature type="transmembrane region" description="Helical" evidence="6">
    <location>
        <begin position="245"/>
        <end position="262"/>
    </location>
</feature>
<dbReference type="OrthoDB" id="9803632at2"/>
<accession>A0A2Z5V668</accession>
<dbReference type="Gene3D" id="1.10.357.140">
    <property type="entry name" value="UbiA prenyltransferase"/>
    <property type="match status" value="1"/>
</dbReference>
<dbReference type="InterPro" id="IPR039653">
    <property type="entry name" value="Prenyltransferase"/>
</dbReference>
<feature type="transmembrane region" description="Helical" evidence="6">
    <location>
        <begin position="117"/>
        <end position="134"/>
    </location>
</feature>
<feature type="transmembrane region" description="Helical" evidence="6">
    <location>
        <begin position="90"/>
        <end position="111"/>
    </location>
</feature>
<keyword evidence="3 6" id="KW-0812">Transmembrane</keyword>
<dbReference type="AlphaFoldDB" id="A0A2Z5V668"/>
<evidence type="ECO:0000256" key="4">
    <source>
        <dbReference type="ARBA" id="ARBA00022989"/>
    </source>
</evidence>
<feature type="transmembrane region" description="Helical" evidence="6">
    <location>
        <begin position="52"/>
        <end position="69"/>
    </location>
</feature>
<dbReference type="GO" id="GO:0016765">
    <property type="term" value="F:transferase activity, transferring alkyl or aryl (other than methyl) groups"/>
    <property type="evidence" value="ECO:0007669"/>
    <property type="project" value="InterPro"/>
</dbReference>
<keyword evidence="4 6" id="KW-1133">Transmembrane helix</keyword>
<feature type="transmembrane region" description="Helical" evidence="6">
    <location>
        <begin position="283"/>
        <end position="300"/>
    </location>
</feature>
<evidence type="ECO:0000256" key="2">
    <source>
        <dbReference type="ARBA" id="ARBA00022475"/>
    </source>
</evidence>
<dbReference type="EMBL" id="AP018005">
    <property type="protein sequence ID" value="BBB15902.1"/>
    <property type="molecule type" value="Genomic_DNA"/>
</dbReference>
<name>A0A2Z5V668_9COXI</name>
<dbReference type="PANTHER" id="PTHR11048">
    <property type="entry name" value="PRENYLTRANSFERASES"/>
    <property type="match status" value="1"/>
</dbReference>
<reference evidence="7 8" key="1">
    <citation type="submission" date="2017-03" db="EMBL/GenBank/DDBJ databases">
        <title>The genome sequence of Candidatus Rickettsiella viridis.</title>
        <authorList>
            <person name="Nikoh N."/>
            <person name="Tsuchida T."/>
            <person name="Yamaguchi K."/>
            <person name="Maeda T."/>
            <person name="Shigenobu S."/>
            <person name="Fukatsu T."/>
        </authorList>
    </citation>
    <scope>NUCLEOTIDE SEQUENCE [LARGE SCALE GENOMIC DNA]</scope>
    <source>
        <strain evidence="7 8">Ap-RA04</strain>
    </source>
</reference>
<dbReference type="GO" id="GO:0005886">
    <property type="term" value="C:plasma membrane"/>
    <property type="evidence" value="ECO:0007669"/>
    <property type="project" value="TreeGrafter"/>
</dbReference>
<dbReference type="CDD" id="cd13963">
    <property type="entry name" value="PT_UbiA_2"/>
    <property type="match status" value="1"/>
</dbReference>
<sequence length="301" mass="34643">MNKNNKKVSRVKACVRALRPYHIAKNFLLFIPLLVGHHYFDQTSLKNSVIGFLVFCLLASSAYLINDLVDLEKDKQHSKKQKRPFAAGELPLVVGFILAPCLLVFALGIALYLPLNFFLAAITYYSLTLLYSFFIKKQKWLDVILLAILYSIRVFAGMTLVENGYSLWLIIFVLFFFSSLALLKRYAELYDAKLENKETLVGRAYGLIDSARLVFLGHTSAYLAILTFIFYIHSNKVLFLYKTPLLLWLICPCLFVWLRRLWYFAQQGKIHDDPVVFTVRDKFSWIMVGLIVVISLCALPI</sequence>
<gene>
    <name evidence="7" type="primary">ubiA</name>
    <name evidence="7" type="ORF">RVIR1_14630</name>
</gene>
<feature type="transmembrane region" description="Helical" evidence="6">
    <location>
        <begin position="213"/>
        <end position="233"/>
    </location>
</feature>
<dbReference type="InterPro" id="IPR000537">
    <property type="entry name" value="UbiA_prenyltransferase"/>
</dbReference>
<feature type="transmembrane region" description="Helical" evidence="6">
    <location>
        <begin position="141"/>
        <end position="159"/>
    </location>
</feature>
<evidence type="ECO:0000313" key="8">
    <source>
        <dbReference type="Proteomes" id="UP000282483"/>
    </source>
</evidence>
<dbReference type="RefSeq" id="WP_126323432.1">
    <property type="nucleotide sequence ID" value="NZ_AP018005.1"/>
</dbReference>
<feature type="transmembrane region" description="Helical" evidence="6">
    <location>
        <begin position="21"/>
        <end position="40"/>
    </location>
</feature>
<comment type="subcellular location">
    <subcellularLocation>
        <location evidence="1">Membrane</location>
        <topology evidence="1">Multi-pass membrane protein</topology>
    </subcellularLocation>
</comment>
<evidence type="ECO:0000256" key="1">
    <source>
        <dbReference type="ARBA" id="ARBA00004141"/>
    </source>
</evidence>
<evidence type="ECO:0000256" key="3">
    <source>
        <dbReference type="ARBA" id="ARBA00022692"/>
    </source>
</evidence>
<keyword evidence="2" id="KW-1003">Cell membrane</keyword>
<proteinExistence type="predicted"/>
<evidence type="ECO:0000313" key="7">
    <source>
        <dbReference type="EMBL" id="BBB15902.1"/>
    </source>
</evidence>
<dbReference type="Proteomes" id="UP000282483">
    <property type="component" value="Chromosome"/>
</dbReference>
<dbReference type="InterPro" id="IPR044878">
    <property type="entry name" value="UbiA_sf"/>
</dbReference>
<protein>
    <submittedName>
        <fullName evidence="7">Integral membrane protein</fullName>
    </submittedName>
</protein>
<dbReference type="GO" id="GO:0009247">
    <property type="term" value="P:glycolipid biosynthetic process"/>
    <property type="evidence" value="ECO:0007669"/>
    <property type="project" value="TreeGrafter"/>
</dbReference>
<dbReference type="KEGG" id="rvi:RVIR1_14630"/>
<keyword evidence="5 6" id="KW-0472">Membrane</keyword>
<dbReference type="PANTHER" id="PTHR11048:SF5">
    <property type="entry name" value="DECAPRENYL-PHOSPHATE PHOSPHORIBOSYLTRANSFERASE"/>
    <property type="match status" value="1"/>
</dbReference>
<evidence type="ECO:0000256" key="6">
    <source>
        <dbReference type="SAM" id="Phobius"/>
    </source>
</evidence>
<evidence type="ECO:0000256" key="5">
    <source>
        <dbReference type="ARBA" id="ARBA00023136"/>
    </source>
</evidence>